<dbReference type="RefSeq" id="WP_093402946.1">
    <property type="nucleotide sequence ID" value="NZ_BOPD01000029.1"/>
</dbReference>
<keyword evidence="2" id="KW-1185">Reference proteome</keyword>
<evidence type="ECO:0000313" key="1">
    <source>
        <dbReference type="EMBL" id="GIJ35317.1"/>
    </source>
</evidence>
<dbReference type="Proteomes" id="UP000607311">
    <property type="component" value="Unassembled WGS sequence"/>
</dbReference>
<organism evidence="1 2">
    <name type="scientific">Micromonospora sediminimaris</name>
    <dbReference type="NCBI Taxonomy" id="547162"/>
    <lineage>
        <taxon>Bacteria</taxon>
        <taxon>Bacillati</taxon>
        <taxon>Actinomycetota</taxon>
        <taxon>Actinomycetes</taxon>
        <taxon>Micromonosporales</taxon>
        <taxon>Micromonosporaceae</taxon>
        <taxon>Micromonospora</taxon>
    </lineage>
</organism>
<sequence>MAAIAVFWVRGVLDGPREVAVEGQQDRRTRLPSVVHVLALGTLLMIMATPSDGAGGRGVHDVDTAEERAMEVGT</sequence>
<comment type="caution">
    <text evidence="1">The sequence shown here is derived from an EMBL/GenBank/DDBJ whole genome shotgun (WGS) entry which is preliminary data.</text>
</comment>
<accession>A0A9W5UTK5</accession>
<proteinExistence type="predicted"/>
<name>A0A9W5UTK5_9ACTN</name>
<protein>
    <submittedName>
        <fullName evidence="1">Uncharacterized protein</fullName>
    </submittedName>
</protein>
<gene>
    <name evidence="1" type="ORF">Vse01_44650</name>
</gene>
<dbReference type="AlphaFoldDB" id="A0A9W5UTK5"/>
<dbReference type="EMBL" id="BOPD01000029">
    <property type="protein sequence ID" value="GIJ35317.1"/>
    <property type="molecule type" value="Genomic_DNA"/>
</dbReference>
<dbReference type="OrthoDB" id="9814237at2"/>
<reference evidence="1" key="1">
    <citation type="submission" date="2021-01" db="EMBL/GenBank/DDBJ databases">
        <title>Whole genome shotgun sequence of Verrucosispora sediminis NBRC 107745.</title>
        <authorList>
            <person name="Komaki H."/>
            <person name="Tamura T."/>
        </authorList>
    </citation>
    <scope>NUCLEOTIDE SEQUENCE</scope>
    <source>
        <strain evidence="1">NBRC 107745</strain>
    </source>
</reference>
<evidence type="ECO:0000313" key="2">
    <source>
        <dbReference type="Proteomes" id="UP000607311"/>
    </source>
</evidence>